<evidence type="ECO:0000313" key="2">
    <source>
        <dbReference type="EMBL" id="KIW25588.1"/>
    </source>
</evidence>
<evidence type="ECO:0000313" key="3">
    <source>
        <dbReference type="Proteomes" id="UP000054466"/>
    </source>
</evidence>
<dbReference type="Proteomes" id="UP000054466">
    <property type="component" value="Unassembled WGS sequence"/>
</dbReference>
<dbReference type="RefSeq" id="XP_016245804.1">
    <property type="nucleotide sequence ID" value="XM_016395948.1"/>
</dbReference>
<dbReference type="EMBL" id="KN847044">
    <property type="protein sequence ID" value="KIW25588.1"/>
    <property type="molecule type" value="Genomic_DNA"/>
</dbReference>
<gene>
    <name evidence="2" type="ORF">PV07_08754</name>
</gene>
<sequence>MPRSCSRCSVRDQAPPPHHLVDEGPVLGVEVERQASPGRKGKSSLTQTTSPSSTMLVVVTSFVYMITSRGSRVSVLDFESVSASRCLATREPERPKVMDTGEICLTTYLYLYPIFHGCVFPSRDTSHVSGYSEVFTMPVACINRDLSMKMIMNRLSNADTIKWTEAERYIISSWIDDVIKLDEEGPWTMNISFRMGRGHERIIVCANIKIDKPTRALPNTDADHPKSVAKLIPVPASEIWQLRLAAAALGLGSGGGL</sequence>
<evidence type="ECO:0000256" key="1">
    <source>
        <dbReference type="SAM" id="MobiDB-lite"/>
    </source>
</evidence>
<reference evidence="2 3" key="1">
    <citation type="submission" date="2015-01" db="EMBL/GenBank/DDBJ databases">
        <title>The Genome Sequence of Cladophialophora immunda CBS83496.</title>
        <authorList>
            <consortium name="The Broad Institute Genomics Platform"/>
            <person name="Cuomo C."/>
            <person name="de Hoog S."/>
            <person name="Gorbushina A."/>
            <person name="Stielow B."/>
            <person name="Teixiera M."/>
            <person name="Abouelleil A."/>
            <person name="Chapman S.B."/>
            <person name="Priest M."/>
            <person name="Young S.K."/>
            <person name="Wortman J."/>
            <person name="Nusbaum C."/>
            <person name="Birren B."/>
        </authorList>
    </citation>
    <scope>NUCLEOTIDE SEQUENCE [LARGE SCALE GENOMIC DNA]</scope>
    <source>
        <strain evidence="2 3">CBS 83496</strain>
    </source>
</reference>
<protein>
    <submittedName>
        <fullName evidence="2">Uncharacterized protein</fullName>
    </submittedName>
</protein>
<name>A0A0D2C317_9EURO</name>
<organism evidence="2 3">
    <name type="scientific">Cladophialophora immunda</name>
    <dbReference type="NCBI Taxonomy" id="569365"/>
    <lineage>
        <taxon>Eukaryota</taxon>
        <taxon>Fungi</taxon>
        <taxon>Dikarya</taxon>
        <taxon>Ascomycota</taxon>
        <taxon>Pezizomycotina</taxon>
        <taxon>Eurotiomycetes</taxon>
        <taxon>Chaetothyriomycetidae</taxon>
        <taxon>Chaetothyriales</taxon>
        <taxon>Herpotrichiellaceae</taxon>
        <taxon>Cladophialophora</taxon>
    </lineage>
</organism>
<dbReference type="GeneID" id="27347948"/>
<dbReference type="AlphaFoldDB" id="A0A0D2C317"/>
<dbReference type="HOGENOM" id="CLU_1081840_0_0_1"/>
<feature type="region of interest" description="Disordered" evidence="1">
    <location>
        <begin position="1"/>
        <end position="26"/>
    </location>
</feature>
<keyword evidence="3" id="KW-1185">Reference proteome</keyword>
<accession>A0A0D2C317</accession>
<dbReference type="VEuPathDB" id="FungiDB:PV07_08754"/>
<proteinExistence type="predicted"/>